<sequence length="587" mass="66418">MKRQRTELVYCSDLPDDCWEHVFRFVNEDGEEEEDNNRRHYLNSISLVSKQFLSISNRHKLCLRICHPTLPFLHRLLHRFTNLTTLDLSHLDVQLNDLLIQISTFPFDQLTSLNISNQSSLPAIGLQAFSSTVTSLTSLTASNLGVFDIIHDFKLISDCFPFLQQLDLSNPGKIIGCKSLLTIPFALFKLRKVNLSDHGYINDQFVFYLFKNCNFLQEAIMLGCYRITNHGIASALPHTPNLRSLFLTPSLSMSPKYPMSVTSNLIHSFTILKALTCLDLSSWCISDHFLSSIANQSLPLTRLSLGYCTGYTYTGILAFLSKCLSIQHLELQQSADFLTDHHVAELSSFLPHLVSINLSCCRKLTDSAFFALIRNCTSLTEIVMQCTSIAENTASQKNSMDSVVYPQFKSLCLAYNSSLEDDKIIMFASLFPNLQLLDLSCCYGITEQGIGQVLRTCCKIRHLNLYYCLKRMSLGINFELPNLEVLDLATTRLSDEALYVISMNCPALLKLSLLRCEEITDKGVMDVVTNCTKLREIILGYCRKVHAKVVKSMVLLRPSLRKIVAPPSIHLTNRNRKFFSRHGCLLV</sequence>
<dbReference type="EMBL" id="CASHSV030000311">
    <property type="protein sequence ID" value="CAJ2660412.1"/>
    <property type="molecule type" value="Genomic_DNA"/>
</dbReference>
<proteinExistence type="predicted"/>
<organism evidence="1 2">
    <name type="scientific">Trifolium pratense</name>
    <name type="common">Red clover</name>
    <dbReference type="NCBI Taxonomy" id="57577"/>
    <lineage>
        <taxon>Eukaryota</taxon>
        <taxon>Viridiplantae</taxon>
        <taxon>Streptophyta</taxon>
        <taxon>Embryophyta</taxon>
        <taxon>Tracheophyta</taxon>
        <taxon>Spermatophyta</taxon>
        <taxon>Magnoliopsida</taxon>
        <taxon>eudicotyledons</taxon>
        <taxon>Gunneridae</taxon>
        <taxon>Pentapetalae</taxon>
        <taxon>rosids</taxon>
        <taxon>fabids</taxon>
        <taxon>Fabales</taxon>
        <taxon>Fabaceae</taxon>
        <taxon>Papilionoideae</taxon>
        <taxon>50 kb inversion clade</taxon>
        <taxon>NPAAA clade</taxon>
        <taxon>Hologalegina</taxon>
        <taxon>IRL clade</taxon>
        <taxon>Trifolieae</taxon>
        <taxon>Trifolium</taxon>
    </lineage>
</organism>
<protein>
    <submittedName>
        <fullName evidence="1">Uncharacterized protein</fullName>
    </submittedName>
</protein>
<name>A0ACB0KTC0_TRIPR</name>
<evidence type="ECO:0000313" key="1">
    <source>
        <dbReference type="EMBL" id="CAJ2660412.1"/>
    </source>
</evidence>
<reference evidence="1" key="1">
    <citation type="submission" date="2023-10" db="EMBL/GenBank/DDBJ databases">
        <authorList>
            <person name="Rodriguez Cubillos JULIANA M."/>
            <person name="De Vega J."/>
        </authorList>
    </citation>
    <scope>NUCLEOTIDE SEQUENCE</scope>
</reference>
<gene>
    <name evidence="1" type="ORF">MILVUS5_LOCUS26371</name>
</gene>
<dbReference type="Proteomes" id="UP001177021">
    <property type="component" value="Unassembled WGS sequence"/>
</dbReference>
<comment type="caution">
    <text evidence="1">The sequence shown here is derived from an EMBL/GenBank/DDBJ whole genome shotgun (WGS) entry which is preliminary data.</text>
</comment>
<accession>A0ACB0KTC0</accession>
<evidence type="ECO:0000313" key="2">
    <source>
        <dbReference type="Proteomes" id="UP001177021"/>
    </source>
</evidence>
<keyword evidence="2" id="KW-1185">Reference proteome</keyword>